<comment type="caution">
    <text evidence="3">The sequence shown here is derived from an EMBL/GenBank/DDBJ whole genome shotgun (WGS) entry which is preliminary data.</text>
</comment>
<dbReference type="InterPro" id="IPR038955">
    <property type="entry name" value="PriA/CPL1_fungi"/>
</dbReference>
<evidence type="ECO:0000313" key="3">
    <source>
        <dbReference type="EMBL" id="KAF7328887.1"/>
    </source>
</evidence>
<feature type="signal peptide" evidence="1">
    <location>
        <begin position="1"/>
        <end position="19"/>
    </location>
</feature>
<gene>
    <name evidence="3" type="ORF">MVEN_02518400</name>
</gene>
<dbReference type="PANTHER" id="PTHR35192">
    <property type="entry name" value="PROTEIN, PUTATIVE-RELATED"/>
    <property type="match status" value="1"/>
</dbReference>
<dbReference type="OrthoDB" id="439917at2759"/>
<keyword evidence="4" id="KW-1185">Reference proteome</keyword>
<name>A0A8H7CA90_9AGAR</name>
<reference evidence="3" key="1">
    <citation type="submission" date="2020-05" db="EMBL/GenBank/DDBJ databases">
        <title>Mycena genomes resolve the evolution of fungal bioluminescence.</title>
        <authorList>
            <person name="Tsai I.J."/>
        </authorList>
    </citation>
    <scope>NUCLEOTIDE SEQUENCE</scope>
    <source>
        <strain evidence="3">CCC161011</strain>
    </source>
</reference>
<sequence length="276" mass="29289">MRCAFTAIVASALLSLVVAASDLVNRDISIDVCGEVDAELTVPNLLFPGHPITIGIIKECLCVSTIPQYITSNVLILGALALAGKDAIIAELTAMVNNCAGRTECHYPLHSVPSCKSGSPCFFTCKDGYTAYPAGSYPTQCVCSYPYTECNGKCGTYKGCPSSYLTKRDLWGGHKCPTGFTACHIPGRNANSWECLDTETDLESCGGCPSLYSDSLPGKDCTAIPGVSDVSCIKGNCVIHKCMAGFDLSGHSECIYSEDKDPHILAAQYGLEHSQL</sequence>
<keyword evidence="1" id="KW-0732">Signal</keyword>
<dbReference type="PANTHER" id="PTHR35192:SF2">
    <property type="entry name" value="APPLE DOMAIN-CONTAINING PROTEIN"/>
    <property type="match status" value="1"/>
</dbReference>
<feature type="domain" description="Protein CPL1-like" evidence="2">
    <location>
        <begin position="193"/>
        <end position="254"/>
    </location>
</feature>
<evidence type="ECO:0000259" key="2">
    <source>
        <dbReference type="Pfam" id="PF21671"/>
    </source>
</evidence>
<protein>
    <recommendedName>
        <fullName evidence="2">Protein CPL1-like domain-containing protein</fullName>
    </recommendedName>
</protein>
<feature type="chain" id="PRO_5034292846" description="Protein CPL1-like domain-containing protein" evidence="1">
    <location>
        <begin position="20"/>
        <end position="276"/>
    </location>
</feature>
<dbReference type="Proteomes" id="UP000620124">
    <property type="component" value="Unassembled WGS sequence"/>
</dbReference>
<dbReference type="EMBL" id="JACAZI010000034">
    <property type="protein sequence ID" value="KAF7328887.1"/>
    <property type="molecule type" value="Genomic_DNA"/>
</dbReference>
<dbReference type="Pfam" id="PF21671">
    <property type="entry name" value="CPL1-like"/>
    <property type="match status" value="1"/>
</dbReference>
<evidence type="ECO:0000256" key="1">
    <source>
        <dbReference type="SAM" id="SignalP"/>
    </source>
</evidence>
<evidence type="ECO:0000313" key="4">
    <source>
        <dbReference type="Proteomes" id="UP000620124"/>
    </source>
</evidence>
<accession>A0A8H7CA90</accession>
<organism evidence="3 4">
    <name type="scientific">Mycena venus</name>
    <dbReference type="NCBI Taxonomy" id="2733690"/>
    <lineage>
        <taxon>Eukaryota</taxon>
        <taxon>Fungi</taxon>
        <taxon>Dikarya</taxon>
        <taxon>Basidiomycota</taxon>
        <taxon>Agaricomycotina</taxon>
        <taxon>Agaricomycetes</taxon>
        <taxon>Agaricomycetidae</taxon>
        <taxon>Agaricales</taxon>
        <taxon>Marasmiineae</taxon>
        <taxon>Mycenaceae</taxon>
        <taxon>Mycena</taxon>
    </lineage>
</organism>
<dbReference type="AlphaFoldDB" id="A0A8H7CA90"/>
<proteinExistence type="predicted"/>
<dbReference type="InterPro" id="IPR048661">
    <property type="entry name" value="CPL1-like"/>
</dbReference>